<comment type="subcellular location">
    <subcellularLocation>
        <location evidence="1">Peroxisome</location>
    </subcellularLocation>
</comment>
<dbReference type="Proteomes" id="UP000005954">
    <property type="component" value="Unassembled WGS sequence"/>
</dbReference>
<feature type="domain" description="3-hydroxyacyl-CoA dehydrogenase C-terminal" evidence="15">
    <location>
        <begin position="472"/>
        <end position="565"/>
    </location>
</feature>
<name>A3SJB7_ROSNI</name>
<evidence type="ECO:0000256" key="1">
    <source>
        <dbReference type="ARBA" id="ARBA00004275"/>
    </source>
</evidence>
<keyword evidence="7" id="KW-0520">NAD</keyword>
<evidence type="ECO:0000256" key="6">
    <source>
        <dbReference type="ARBA" id="ARBA00023002"/>
    </source>
</evidence>
<dbReference type="eggNOG" id="COG1250">
    <property type="taxonomic scope" value="Bacteria"/>
</dbReference>
<accession>A3SJB7</accession>
<dbReference type="UniPathway" id="UPA00659"/>
<dbReference type="Gene3D" id="1.10.1040.50">
    <property type="match status" value="1"/>
</dbReference>
<keyword evidence="12" id="KW-0511">Multifunctional enzyme</keyword>
<dbReference type="RefSeq" id="WP_009812849.1">
    <property type="nucleotide sequence ID" value="NZ_CH724156.1"/>
</dbReference>
<dbReference type="PANTHER" id="PTHR23309">
    <property type="entry name" value="3-HYDROXYACYL-COA DEHYROGENASE"/>
    <property type="match status" value="1"/>
</dbReference>
<dbReference type="PROSITE" id="PS00166">
    <property type="entry name" value="ENOYL_COA_HYDRATASE"/>
    <property type="match status" value="1"/>
</dbReference>
<evidence type="ECO:0000313" key="18">
    <source>
        <dbReference type="Proteomes" id="UP000005954"/>
    </source>
</evidence>
<dbReference type="GO" id="GO:0016853">
    <property type="term" value="F:isomerase activity"/>
    <property type="evidence" value="ECO:0007669"/>
    <property type="project" value="UniProtKB-KW"/>
</dbReference>
<comment type="caution">
    <text evidence="17">The sequence shown here is derived from an EMBL/GenBank/DDBJ whole genome shotgun (WGS) entry which is preliminary data.</text>
</comment>
<evidence type="ECO:0000256" key="7">
    <source>
        <dbReference type="ARBA" id="ARBA00023027"/>
    </source>
</evidence>
<keyword evidence="18" id="KW-1185">Reference proteome</keyword>
<keyword evidence="8" id="KW-0443">Lipid metabolism</keyword>
<dbReference type="InterPro" id="IPR008927">
    <property type="entry name" value="6-PGluconate_DH-like_C_sf"/>
</dbReference>
<reference evidence="17 18" key="1">
    <citation type="submission" date="2005-12" db="EMBL/GenBank/DDBJ databases">
        <authorList>
            <person name="Moran M.A."/>
            <person name="Ferriera S."/>
            <person name="Johnson J."/>
            <person name="Kravitz S."/>
            <person name="Halpern A."/>
            <person name="Remington K."/>
            <person name="Beeson K."/>
            <person name="Tran B."/>
            <person name="Rogers Y.-H."/>
            <person name="Friedman R."/>
            <person name="Venter J.C."/>
        </authorList>
    </citation>
    <scope>NUCLEOTIDE SEQUENCE [LARGE SCALE GENOMIC DNA]</scope>
    <source>
        <strain evidence="18">ATCC BAA-591 / DSM 15170 / ISM</strain>
    </source>
</reference>
<dbReference type="FunFam" id="3.40.50.720:FF:000009">
    <property type="entry name" value="Fatty oxidation complex, alpha subunit"/>
    <property type="match status" value="1"/>
</dbReference>
<dbReference type="FunFam" id="1.10.1040.50:FF:000006">
    <property type="entry name" value="Peroxisomal bifunctional enzyme"/>
    <property type="match status" value="1"/>
</dbReference>
<dbReference type="InterPro" id="IPR036291">
    <property type="entry name" value="NAD(P)-bd_dom_sf"/>
</dbReference>
<evidence type="ECO:0000259" key="16">
    <source>
        <dbReference type="Pfam" id="PF02737"/>
    </source>
</evidence>
<evidence type="ECO:0000256" key="13">
    <source>
        <dbReference type="ARBA" id="ARBA00049556"/>
    </source>
</evidence>
<evidence type="ECO:0000259" key="15">
    <source>
        <dbReference type="Pfam" id="PF00725"/>
    </source>
</evidence>
<dbReference type="Pfam" id="PF00378">
    <property type="entry name" value="ECH_1"/>
    <property type="match status" value="1"/>
</dbReference>
<dbReference type="CDD" id="cd06558">
    <property type="entry name" value="crotonase-like"/>
    <property type="match status" value="1"/>
</dbReference>
<sequence>MAVTLTHLDDIAIATVDNPPVNAVNHAVREGLLAALAETEANPAIRATILLCAGRSFIAGADIREFGQPPKPPHLPDVIDRMEGATKPWLAAIHGTALGGGLEIALGCHYRIAAPSARLGLPEVTLGLIPGAGGTVRLPRLIAAEEALEMISGGKPVTAPKALDIGLIDALAEGDLQEAALDFLRARLDAPLPTPLRHRQPHAPRDAADWDKRRQRLHARARGQAAPLAALEAIETALKEPADLALARERDSFLRLKSHPESAALRHVFFAERAAGQMPRLKDVTPGPLTQIGVIGGGTMGAGIATACLLADLPVTLIERDAAACEAGRARVTDSLDGARARRLIDADRHATLLSQLATDTDYAALTGADLVIEAVFEDMDLKHAVFAALDAHTRPDCILASNTSYLDINDIARATAQPDRVIGLHFFSPAHVMKLLELIVTDRASDRALATGFALGKRLRKLTVPAGVCDGFIGNRILSSYRRDTDAILQDGATPSQIDQAMRDFGFPMGIFEMQDLAGLDISWAMRKRRAATRDPSERYVDIADTLCEAGRFGRKTGRGWYLYEDGKTPIPDPEVEEIARQSAAAAGITRRSFSDDEIISRILATMQREGEEILNENIAERASDIDVVMINGYGFPRWRGGPMYMAGHRNS</sequence>
<comment type="catalytic activity">
    <reaction evidence="13">
        <text>a (3S)-3-hydroxyacyl-CoA + NAD(+) = a 3-oxoacyl-CoA + NADH + H(+)</text>
        <dbReference type="Rhea" id="RHEA:22432"/>
        <dbReference type="ChEBI" id="CHEBI:15378"/>
        <dbReference type="ChEBI" id="CHEBI:57318"/>
        <dbReference type="ChEBI" id="CHEBI:57540"/>
        <dbReference type="ChEBI" id="CHEBI:57945"/>
        <dbReference type="ChEBI" id="CHEBI:90726"/>
        <dbReference type="EC" id="1.1.1.35"/>
    </reaction>
</comment>
<dbReference type="eggNOG" id="COG1024">
    <property type="taxonomic scope" value="Bacteria"/>
</dbReference>
<dbReference type="SUPFAM" id="SSF51735">
    <property type="entry name" value="NAD(P)-binding Rossmann-fold domains"/>
    <property type="match status" value="1"/>
</dbReference>
<dbReference type="GO" id="GO:0070403">
    <property type="term" value="F:NAD+ binding"/>
    <property type="evidence" value="ECO:0007669"/>
    <property type="project" value="InterPro"/>
</dbReference>
<evidence type="ECO:0000256" key="11">
    <source>
        <dbReference type="ARBA" id="ARBA00023239"/>
    </source>
</evidence>
<dbReference type="Pfam" id="PF00725">
    <property type="entry name" value="3HCDH"/>
    <property type="match status" value="1"/>
</dbReference>
<dbReference type="HOGENOM" id="CLU_009834_16_3_5"/>
<proteinExistence type="inferred from homology"/>
<keyword evidence="10" id="KW-0413">Isomerase</keyword>
<dbReference type="InterPro" id="IPR006176">
    <property type="entry name" value="3-OHacyl-CoA_DH_NAD-bd"/>
</dbReference>
<evidence type="ECO:0000256" key="3">
    <source>
        <dbReference type="ARBA" id="ARBA00008750"/>
    </source>
</evidence>
<comment type="similarity">
    <text evidence="14">Belongs to the enoyl-CoA hydratase/isomerase family.</text>
</comment>
<keyword evidence="11" id="KW-0456">Lyase</keyword>
<keyword evidence="4" id="KW-0276">Fatty acid metabolism</keyword>
<evidence type="ECO:0000256" key="10">
    <source>
        <dbReference type="ARBA" id="ARBA00023235"/>
    </source>
</evidence>
<dbReference type="AlphaFoldDB" id="A3SJB7"/>
<evidence type="ECO:0000256" key="8">
    <source>
        <dbReference type="ARBA" id="ARBA00023098"/>
    </source>
</evidence>
<evidence type="ECO:0000256" key="14">
    <source>
        <dbReference type="RuleBase" id="RU003707"/>
    </source>
</evidence>
<evidence type="ECO:0000256" key="4">
    <source>
        <dbReference type="ARBA" id="ARBA00022832"/>
    </source>
</evidence>
<dbReference type="SUPFAM" id="SSF48179">
    <property type="entry name" value="6-phosphogluconate dehydrogenase C-terminal domain-like"/>
    <property type="match status" value="2"/>
</dbReference>
<dbReference type="GO" id="GO:0003857">
    <property type="term" value="F:(3S)-3-hydroxyacyl-CoA dehydrogenase (NAD+) activity"/>
    <property type="evidence" value="ECO:0007669"/>
    <property type="project" value="UniProtKB-EC"/>
</dbReference>
<gene>
    <name evidence="17" type="ORF">ISM_04125</name>
</gene>
<dbReference type="STRING" id="89187.ISM_04125"/>
<evidence type="ECO:0000313" key="17">
    <source>
        <dbReference type="EMBL" id="EAP77448.1"/>
    </source>
</evidence>
<dbReference type="InterPro" id="IPR006108">
    <property type="entry name" value="3HC_DH_C"/>
</dbReference>
<dbReference type="Gene3D" id="3.90.226.10">
    <property type="entry name" value="2-enoyl-CoA Hydratase, Chain A, domain 1"/>
    <property type="match status" value="1"/>
</dbReference>
<dbReference type="InterPro" id="IPR001753">
    <property type="entry name" value="Enoyl-CoA_hydra/iso"/>
</dbReference>
<dbReference type="GO" id="GO:0004300">
    <property type="term" value="F:enoyl-CoA hydratase activity"/>
    <property type="evidence" value="ECO:0007669"/>
    <property type="project" value="UniProtKB-ARBA"/>
</dbReference>
<evidence type="ECO:0000256" key="5">
    <source>
        <dbReference type="ARBA" id="ARBA00022963"/>
    </source>
</evidence>
<dbReference type="OrthoDB" id="9771883at2"/>
<evidence type="ECO:0000256" key="2">
    <source>
        <dbReference type="ARBA" id="ARBA00005005"/>
    </source>
</evidence>
<dbReference type="InterPro" id="IPR018376">
    <property type="entry name" value="Enoyl-CoA_hyd/isom_CS"/>
</dbReference>
<evidence type="ECO:0000256" key="12">
    <source>
        <dbReference type="ARBA" id="ARBA00023268"/>
    </source>
</evidence>
<evidence type="ECO:0000256" key="9">
    <source>
        <dbReference type="ARBA" id="ARBA00023140"/>
    </source>
</evidence>
<keyword evidence="9" id="KW-0576">Peroxisome</keyword>
<comment type="pathway">
    <text evidence="2">Lipid metabolism; fatty acid beta-oxidation.</text>
</comment>
<dbReference type="EMBL" id="AALY01000001">
    <property type="protein sequence ID" value="EAP77448.1"/>
    <property type="molecule type" value="Genomic_DNA"/>
</dbReference>
<protein>
    <submittedName>
        <fullName evidence="17">3-hydroxyacyl-CoA dehydrogenase</fullName>
    </submittedName>
</protein>
<dbReference type="Gene3D" id="3.40.50.720">
    <property type="entry name" value="NAD(P)-binding Rossmann-like Domain"/>
    <property type="match status" value="1"/>
</dbReference>
<dbReference type="InterPro" id="IPR029045">
    <property type="entry name" value="ClpP/crotonase-like_dom_sf"/>
</dbReference>
<organism evidence="17 18">
    <name type="scientific">Roseovarius nubinhibens (strain ATCC BAA-591 / DSM 15170 / ISM)</name>
    <dbReference type="NCBI Taxonomy" id="89187"/>
    <lineage>
        <taxon>Bacteria</taxon>
        <taxon>Pseudomonadati</taxon>
        <taxon>Pseudomonadota</taxon>
        <taxon>Alphaproteobacteria</taxon>
        <taxon>Rhodobacterales</taxon>
        <taxon>Roseobacteraceae</taxon>
        <taxon>Roseovarius</taxon>
    </lineage>
</organism>
<keyword evidence="6" id="KW-0560">Oxidoreductase</keyword>
<keyword evidence="5" id="KW-0442">Lipid degradation</keyword>
<dbReference type="Pfam" id="PF02737">
    <property type="entry name" value="3HCDH_N"/>
    <property type="match status" value="1"/>
</dbReference>
<dbReference type="GO" id="GO:0006635">
    <property type="term" value="P:fatty acid beta-oxidation"/>
    <property type="evidence" value="ECO:0007669"/>
    <property type="project" value="UniProtKB-UniPathway"/>
</dbReference>
<feature type="domain" description="3-hydroxyacyl-CoA dehydrogenase NAD binding" evidence="16">
    <location>
        <begin position="291"/>
        <end position="467"/>
    </location>
</feature>
<dbReference type="SUPFAM" id="SSF52096">
    <property type="entry name" value="ClpP/crotonase"/>
    <property type="match status" value="1"/>
</dbReference>
<comment type="similarity">
    <text evidence="3">In the N-terminal section; belongs to the enoyl-CoA hydratase/isomerase family.</text>
</comment>